<feature type="region of interest" description="Disordered" evidence="9">
    <location>
        <begin position="120"/>
        <end position="159"/>
    </location>
</feature>
<feature type="transmembrane region" description="Helical" evidence="10">
    <location>
        <begin position="353"/>
        <end position="373"/>
    </location>
</feature>
<reference evidence="14 15" key="1">
    <citation type="submission" date="2018-03" db="EMBL/GenBank/DDBJ databases">
        <title>Comparative analysis of microorganisms from saline springs in Andes Mountain Range, Colombia.</title>
        <authorList>
            <person name="Rubin E."/>
        </authorList>
    </citation>
    <scope>NUCLEOTIDE SEQUENCE [LARGE SCALE GENOMIC DNA]</scope>
    <source>
        <strain evidence="14 15">CG 23</strain>
    </source>
</reference>
<proteinExistence type="predicted"/>
<evidence type="ECO:0000256" key="2">
    <source>
        <dbReference type="ARBA" id="ARBA00022475"/>
    </source>
</evidence>
<name>A0ABX5ECU0_9MICO</name>
<feature type="transmembrane region" description="Helical" evidence="10">
    <location>
        <begin position="214"/>
        <end position="234"/>
    </location>
</feature>
<keyword evidence="15" id="KW-1185">Reference proteome</keyword>
<feature type="signal peptide" evidence="11">
    <location>
        <begin position="1"/>
        <end position="24"/>
    </location>
</feature>
<evidence type="ECO:0000256" key="4">
    <source>
        <dbReference type="ARBA" id="ARBA00022723"/>
    </source>
</evidence>
<dbReference type="InterPro" id="IPR032694">
    <property type="entry name" value="CopC/D"/>
</dbReference>
<dbReference type="SUPFAM" id="SSF81296">
    <property type="entry name" value="E set domains"/>
    <property type="match status" value="1"/>
</dbReference>
<evidence type="ECO:0000256" key="10">
    <source>
        <dbReference type="SAM" id="Phobius"/>
    </source>
</evidence>
<feature type="transmembrane region" description="Helical" evidence="10">
    <location>
        <begin position="439"/>
        <end position="457"/>
    </location>
</feature>
<evidence type="ECO:0000256" key="3">
    <source>
        <dbReference type="ARBA" id="ARBA00022692"/>
    </source>
</evidence>
<feature type="transmembrane region" description="Helical" evidence="10">
    <location>
        <begin position="175"/>
        <end position="193"/>
    </location>
</feature>
<keyword evidence="8 10" id="KW-0472">Membrane</keyword>
<evidence type="ECO:0000256" key="1">
    <source>
        <dbReference type="ARBA" id="ARBA00004651"/>
    </source>
</evidence>
<feature type="transmembrane region" description="Helical" evidence="10">
    <location>
        <begin position="254"/>
        <end position="272"/>
    </location>
</feature>
<accession>A0ABX5ECU0</accession>
<dbReference type="Pfam" id="PF05425">
    <property type="entry name" value="CopD"/>
    <property type="match status" value="1"/>
</dbReference>
<dbReference type="InterPro" id="IPR014756">
    <property type="entry name" value="Ig_E-set"/>
</dbReference>
<dbReference type="Gene3D" id="2.60.40.1220">
    <property type="match status" value="1"/>
</dbReference>
<comment type="subcellular location">
    <subcellularLocation>
        <location evidence="1">Cell membrane</location>
        <topology evidence="1">Multi-pass membrane protein</topology>
    </subcellularLocation>
</comment>
<keyword evidence="2" id="KW-1003">Cell membrane</keyword>
<organism evidence="14 15">
    <name type="scientific">Isoptericola halotolerans</name>
    <dbReference type="NCBI Taxonomy" id="300560"/>
    <lineage>
        <taxon>Bacteria</taxon>
        <taxon>Bacillati</taxon>
        <taxon>Actinomycetota</taxon>
        <taxon>Actinomycetes</taxon>
        <taxon>Micrococcales</taxon>
        <taxon>Promicromonosporaceae</taxon>
        <taxon>Isoptericola</taxon>
    </lineage>
</organism>
<evidence type="ECO:0000259" key="12">
    <source>
        <dbReference type="Pfam" id="PF04234"/>
    </source>
</evidence>
<evidence type="ECO:0000313" key="14">
    <source>
        <dbReference type="EMBL" id="PRZ03030.1"/>
    </source>
</evidence>
<feature type="domain" description="Copper resistance protein D" evidence="13">
    <location>
        <begin position="349"/>
        <end position="452"/>
    </location>
</feature>
<evidence type="ECO:0000256" key="7">
    <source>
        <dbReference type="ARBA" id="ARBA00023008"/>
    </source>
</evidence>
<feature type="transmembrane region" description="Helical" evidence="10">
    <location>
        <begin position="385"/>
        <end position="404"/>
    </location>
</feature>
<dbReference type="RefSeq" id="WP_106269788.1">
    <property type="nucleotide sequence ID" value="NZ_PVTX01000016.1"/>
</dbReference>
<dbReference type="Proteomes" id="UP000239895">
    <property type="component" value="Unassembled WGS sequence"/>
</dbReference>
<gene>
    <name evidence="14" type="ORF">BCL65_11652</name>
</gene>
<dbReference type="InterPro" id="IPR014755">
    <property type="entry name" value="Cu-Rt/internalin_Ig-like"/>
</dbReference>
<feature type="domain" description="CopC" evidence="12">
    <location>
        <begin position="25"/>
        <end position="118"/>
    </location>
</feature>
<keyword evidence="4" id="KW-0479">Metal-binding</keyword>
<dbReference type="PANTHER" id="PTHR34820:SF4">
    <property type="entry name" value="INNER MEMBRANE PROTEIN YEBZ"/>
    <property type="match status" value="1"/>
</dbReference>
<dbReference type="Pfam" id="PF04234">
    <property type="entry name" value="CopC"/>
    <property type="match status" value="1"/>
</dbReference>
<dbReference type="InterPro" id="IPR008457">
    <property type="entry name" value="Cu-R_CopD_dom"/>
</dbReference>
<keyword evidence="7" id="KW-0186">Copper</keyword>
<evidence type="ECO:0000313" key="15">
    <source>
        <dbReference type="Proteomes" id="UP000239895"/>
    </source>
</evidence>
<keyword evidence="3 10" id="KW-0812">Transmembrane</keyword>
<dbReference type="EMBL" id="PVTX01000016">
    <property type="protein sequence ID" value="PRZ03030.1"/>
    <property type="molecule type" value="Genomic_DNA"/>
</dbReference>
<keyword evidence="6 10" id="KW-1133">Transmembrane helix</keyword>
<sequence length="459" mass="46303">MLKKVAVVLFTVALVLVGAPSASAHTDLDTAEPADGTTTSGPVGEVLLTFTRPVTPLGDTVVVEGPDGTVDVDVTQERAGAVVVATPEGGLADGGYEVAWSVAAQDGHPLEGTFSFTVQGTQTAPSEAPEPTVTQEASSPAEPSGAPLPPPDLERTTDPGAEDFAQVVARLGNAAALWGLLVGAGGLLFAALVMRGPDRRDIPVVLRAVRWTGLLVLVGLAVRVTARAVVVAGGDVAAAGSAAALGDALAGPTAWVFGLQAVGAALVLVGAWRSLPGSWAAVVGVLAMTAGQVLGGHSNTGSPWWLVVGVDVAHLAAAATWTGGVVMIGVVLRRRRKDGRALDAGHLGSRFSSVAALSVVVVGIAGILLAVEILDRPSQLWESSWGLFLLAKVAVVAVVAAIGAHQHFRVVPSLQAPGHGARRAHAAGSLLQRGAGHETALLVVVVLITAWLVAASVHA</sequence>
<evidence type="ECO:0000256" key="5">
    <source>
        <dbReference type="ARBA" id="ARBA00022729"/>
    </source>
</evidence>
<feature type="transmembrane region" description="Helical" evidence="10">
    <location>
        <begin position="304"/>
        <end position="332"/>
    </location>
</feature>
<keyword evidence="5 11" id="KW-0732">Signal</keyword>
<dbReference type="InterPro" id="IPR007348">
    <property type="entry name" value="CopC_dom"/>
</dbReference>
<protein>
    <submittedName>
        <fullName evidence="14">Copper transport protein</fullName>
    </submittedName>
</protein>
<feature type="chain" id="PRO_5046286165" evidence="11">
    <location>
        <begin position="25"/>
        <end position="459"/>
    </location>
</feature>
<evidence type="ECO:0000256" key="11">
    <source>
        <dbReference type="SAM" id="SignalP"/>
    </source>
</evidence>
<comment type="caution">
    <text evidence="14">The sequence shown here is derived from an EMBL/GenBank/DDBJ whole genome shotgun (WGS) entry which is preliminary data.</text>
</comment>
<evidence type="ECO:0000256" key="8">
    <source>
        <dbReference type="ARBA" id="ARBA00023136"/>
    </source>
</evidence>
<evidence type="ECO:0000259" key="13">
    <source>
        <dbReference type="Pfam" id="PF05425"/>
    </source>
</evidence>
<evidence type="ECO:0000256" key="6">
    <source>
        <dbReference type="ARBA" id="ARBA00022989"/>
    </source>
</evidence>
<feature type="compositionally biased region" description="Low complexity" evidence="9">
    <location>
        <begin position="136"/>
        <end position="145"/>
    </location>
</feature>
<dbReference type="PANTHER" id="PTHR34820">
    <property type="entry name" value="INNER MEMBRANE PROTEIN YEBZ"/>
    <property type="match status" value="1"/>
</dbReference>
<evidence type="ECO:0000256" key="9">
    <source>
        <dbReference type="SAM" id="MobiDB-lite"/>
    </source>
</evidence>
<feature type="transmembrane region" description="Helical" evidence="10">
    <location>
        <begin position="279"/>
        <end position="298"/>
    </location>
</feature>